<accession>A0A1I6L6E1</accession>
<keyword evidence="1" id="KW-0812">Transmembrane</keyword>
<reference evidence="3 4" key="1">
    <citation type="submission" date="2016-10" db="EMBL/GenBank/DDBJ databases">
        <authorList>
            <person name="de Groot N.N."/>
        </authorList>
    </citation>
    <scope>NUCLEOTIDE SEQUENCE [LARGE SCALE GENOMIC DNA]</scope>
    <source>
        <strain evidence="3 4">S5-249</strain>
    </source>
</reference>
<dbReference type="InterPro" id="IPR050834">
    <property type="entry name" value="Glycosyltransf_2"/>
</dbReference>
<feature type="transmembrane region" description="Helical" evidence="1">
    <location>
        <begin position="267"/>
        <end position="288"/>
    </location>
</feature>
<evidence type="ECO:0000313" key="3">
    <source>
        <dbReference type="EMBL" id="SFR98994.1"/>
    </source>
</evidence>
<dbReference type="OrthoDB" id="9807795at2"/>
<dbReference type="RefSeq" id="WP_093314767.1">
    <property type="nucleotide sequence ID" value="NZ_FOZG01000002.1"/>
</dbReference>
<name>A0A1I6L6E1_9SPHN</name>
<dbReference type="GO" id="GO:0016740">
    <property type="term" value="F:transferase activity"/>
    <property type="evidence" value="ECO:0007669"/>
    <property type="project" value="UniProtKB-KW"/>
</dbReference>
<dbReference type="Gene3D" id="3.90.550.10">
    <property type="entry name" value="Spore Coat Polysaccharide Biosynthesis Protein SpsA, Chain A"/>
    <property type="match status" value="1"/>
</dbReference>
<dbReference type="EMBL" id="FOZG01000002">
    <property type="protein sequence ID" value="SFR98994.1"/>
    <property type="molecule type" value="Genomic_DNA"/>
</dbReference>
<dbReference type="STRING" id="1166337.SAMN05192580_2357"/>
<dbReference type="PANTHER" id="PTHR43685">
    <property type="entry name" value="GLYCOSYLTRANSFERASE"/>
    <property type="match status" value="1"/>
</dbReference>
<dbReference type="AlphaFoldDB" id="A0A1I6L6E1"/>
<sequence>MTVPAVSVVIPTWNSEATLARALASIDDPHAELLIVDDRSDDAAALAAIVAADPRARLILKPARTNAAHSRAIGLAEARGEIVLFLDSDDHHLSGHAARRRRLHAETGASVVIGRFRLDDGARTWDPPIAGYDGGEIEDYIFAQGGDARSSALSVAPHKLRGTTFDQTLAKHQDWGFVLAAQRNGERIGFDPVPGVVISTGGDTRMSARSNVEASLAFARDLLRADANRRRFLLGRLRTSLRLHDLAAARRFRAALLAQRPSARERWGSLLLLLAGTLGIATPLHRLLAARR</sequence>
<dbReference type="Proteomes" id="UP000198824">
    <property type="component" value="Unassembled WGS sequence"/>
</dbReference>
<dbReference type="PANTHER" id="PTHR43685:SF2">
    <property type="entry name" value="GLYCOSYLTRANSFERASE 2-LIKE DOMAIN-CONTAINING PROTEIN"/>
    <property type="match status" value="1"/>
</dbReference>
<keyword evidence="3" id="KW-0808">Transferase</keyword>
<evidence type="ECO:0000256" key="1">
    <source>
        <dbReference type="SAM" id="Phobius"/>
    </source>
</evidence>
<protein>
    <submittedName>
        <fullName evidence="3">Glycosyltransferase involved in cell wall bisynthesis</fullName>
    </submittedName>
</protein>
<feature type="domain" description="Glycosyltransferase 2-like" evidence="2">
    <location>
        <begin position="7"/>
        <end position="129"/>
    </location>
</feature>
<gene>
    <name evidence="3" type="ORF">SAMN05192580_2357</name>
</gene>
<evidence type="ECO:0000259" key="2">
    <source>
        <dbReference type="Pfam" id="PF00535"/>
    </source>
</evidence>
<keyword evidence="1" id="KW-0472">Membrane</keyword>
<dbReference type="Pfam" id="PF00535">
    <property type="entry name" value="Glycos_transf_2"/>
    <property type="match status" value="1"/>
</dbReference>
<keyword evidence="1" id="KW-1133">Transmembrane helix</keyword>
<proteinExistence type="predicted"/>
<dbReference type="SUPFAM" id="SSF53448">
    <property type="entry name" value="Nucleotide-diphospho-sugar transferases"/>
    <property type="match status" value="1"/>
</dbReference>
<dbReference type="InterPro" id="IPR001173">
    <property type="entry name" value="Glyco_trans_2-like"/>
</dbReference>
<dbReference type="InterPro" id="IPR029044">
    <property type="entry name" value="Nucleotide-diphossugar_trans"/>
</dbReference>
<dbReference type="CDD" id="cd00761">
    <property type="entry name" value="Glyco_tranf_GTA_type"/>
    <property type="match status" value="1"/>
</dbReference>
<organism evidence="3 4">
    <name type="scientific">Sphingomonas jatrophae</name>
    <dbReference type="NCBI Taxonomy" id="1166337"/>
    <lineage>
        <taxon>Bacteria</taxon>
        <taxon>Pseudomonadati</taxon>
        <taxon>Pseudomonadota</taxon>
        <taxon>Alphaproteobacteria</taxon>
        <taxon>Sphingomonadales</taxon>
        <taxon>Sphingomonadaceae</taxon>
        <taxon>Sphingomonas</taxon>
    </lineage>
</organism>
<evidence type="ECO:0000313" key="4">
    <source>
        <dbReference type="Proteomes" id="UP000198824"/>
    </source>
</evidence>
<keyword evidence="4" id="KW-1185">Reference proteome</keyword>